<dbReference type="OrthoDB" id="4955136at2759"/>
<accession>A0A8S0PAX1</accession>
<keyword evidence="2" id="KW-1185">Reference proteome</keyword>
<evidence type="ECO:0000313" key="1">
    <source>
        <dbReference type="EMBL" id="CAA2935179.1"/>
    </source>
</evidence>
<comment type="caution">
    <text evidence="1">The sequence shown here is derived from an EMBL/GenBank/DDBJ whole genome shotgun (WGS) entry which is preliminary data.</text>
</comment>
<dbReference type="Proteomes" id="UP000594638">
    <property type="component" value="Unassembled WGS sequence"/>
</dbReference>
<reference evidence="1 2" key="1">
    <citation type="submission" date="2019-12" db="EMBL/GenBank/DDBJ databases">
        <authorList>
            <person name="Alioto T."/>
            <person name="Alioto T."/>
            <person name="Gomez Garrido J."/>
        </authorList>
    </citation>
    <scope>NUCLEOTIDE SEQUENCE [LARGE SCALE GENOMIC DNA]</scope>
</reference>
<dbReference type="Gramene" id="OE9A038366T1">
    <property type="protein sequence ID" value="OE9A038366C1"/>
    <property type="gene ID" value="OE9A038366"/>
</dbReference>
<name>A0A8S0PAX1_OLEEU</name>
<organism evidence="1 2">
    <name type="scientific">Olea europaea subsp. europaea</name>
    <dbReference type="NCBI Taxonomy" id="158383"/>
    <lineage>
        <taxon>Eukaryota</taxon>
        <taxon>Viridiplantae</taxon>
        <taxon>Streptophyta</taxon>
        <taxon>Embryophyta</taxon>
        <taxon>Tracheophyta</taxon>
        <taxon>Spermatophyta</taxon>
        <taxon>Magnoliopsida</taxon>
        <taxon>eudicotyledons</taxon>
        <taxon>Gunneridae</taxon>
        <taxon>Pentapetalae</taxon>
        <taxon>asterids</taxon>
        <taxon>lamiids</taxon>
        <taxon>Lamiales</taxon>
        <taxon>Oleaceae</taxon>
        <taxon>Oleeae</taxon>
        <taxon>Olea</taxon>
    </lineage>
</organism>
<protein>
    <submittedName>
        <fullName evidence="1">Uncharacterized protein</fullName>
    </submittedName>
</protein>
<dbReference type="EMBL" id="CACTIH010000023">
    <property type="protein sequence ID" value="CAA2935179.1"/>
    <property type="molecule type" value="Genomic_DNA"/>
</dbReference>
<proteinExistence type="predicted"/>
<evidence type="ECO:0000313" key="2">
    <source>
        <dbReference type="Proteomes" id="UP000594638"/>
    </source>
</evidence>
<sequence>MRRSAPMFLLLQQQKASPCQCCESCSSLLVATTMPPETRSFVAESLPSTTYNCSGVANTIACSNEVVDVACNISTSNPTKSSTTTFDSGYGWLGWMRSRRTCPSIQYHAQAMASYFPTMGENIPLSTFNPLPSKNQALGRKNAVWTPQDNQIFIIAYETVIADDHHNRKCFTRHGWNQLIQLLTLTPGMIGRSSNSRIIGMLIGKSINDCRSW</sequence>
<gene>
    <name evidence="1" type="ORF">OLEA9_A038366</name>
</gene>
<dbReference type="AlphaFoldDB" id="A0A8S0PAX1"/>